<keyword evidence="3" id="KW-1185">Reference proteome</keyword>
<protein>
    <submittedName>
        <fullName evidence="2">Uncharacterized protein</fullName>
    </submittedName>
</protein>
<keyword evidence="1" id="KW-1133">Transmembrane helix</keyword>
<reference evidence="2 3" key="1">
    <citation type="submission" date="2015-06" db="EMBL/GenBank/DDBJ databases">
        <title>Draft Whole-Genome Sequence of the Entomopathogenic Bacterium Xenorhabdus khoisanae.</title>
        <authorList>
            <person name="Naidoo S."/>
            <person name="Featherston J."/>
            <person name="Gray V.M."/>
        </authorList>
    </citation>
    <scope>NUCLEOTIDE SEQUENCE [LARGE SCALE GENOMIC DNA]</scope>
    <source>
        <strain evidence="2 3">MCB</strain>
    </source>
</reference>
<proteinExistence type="predicted"/>
<organism evidence="2 3">
    <name type="scientific">Xenorhabdus khoisanae</name>
    <dbReference type="NCBI Taxonomy" id="880157"/>
    <lineage>
        <taxon>Bacteria</taxon>
        <taxon>Pseudomonadati</taxon>
        <taxon>Pseudomonadota</taxon>
        <taxon>Gammaproteobacteria</taxon>
        <taxon>Enterobacterales</taxon>
        <taxon>Morganellaceae</taxon>
        <taxon>Xenorhabdus</taxon>
    </lineage>
</organism>
<feature type="transmembrane region" description="Helical" evidence="1">
    <location>
        <begin position="36"/>
        <end position="53"/>
    </location>
</feature>
<comment type="caution">
    <text evidence="2">The sequence shown here is derived from an EMBL/GenBank/DDBJ whole genome shotgun (WGS) entry which is preliminary data.</text>
</comment>
<evidence type="ECO:0000313" key="2">
    <source>
        <dbReference type="EMBL" id="KMJ44603.1"/>
    </source>
</evidence>
<dbReference type="AlphaFoldDB" id="A0A0J5FQS0"/>
<dbReference type="Proteomes" id="UP000036277">
    <property type="component" value="Unassembled WGS sequence"/>
</dbReference>
<evidence type="ECO:0000313" key="3">
    <source>
        <dbReference type="Proteomes" id="UP000036277"/>
    </source>
</evidence>
<dbReference type="RefSeq" id="WP_047963880.1">
    <property type="nucleotide sequence ID" value="NZ_CAWMBG010000089.1"/>
</dbReference>
<gene>
    <name evidence="2" type="ORF">AB204_13490</name>
</gene>
<sequence length="275" mass="31644">MDWHGIVFSTVFGGVVGGIFWFMGNKGLISKTVSTVIFLVAMSGWNLFYFKVLKGQNDSVIDGMESVMKKIDLPIFLTIRDKDPKVYDELKQEILTLKKEGKSNDEIELVILNKILALLDSRFLFAPDENIISQASVIVKQMEFLQQKNAEQCFNFIFPTMNENFSDIEKIAKSFPKELYKQRLQADREMLIASYDGKKRQFSVEDGELVLQDLETVKFDLAQKYGDDITLLESLQSGSTDKVKSCDMYIHMNKKILELPPERAARLYRYFVSHL</sequence>
<name>A0A0J5FQS0_9GAMM</name>
<accession>A0A0J5FQS0</accession>
<evidence type="ECO:0000256" key="1">
    <source>
        <dbReference type="SAM" id="Phobius"/>
    </source>
</evidence>
<dbReference type="EMBL" id="LFCV01000089">
    <property type="protein sequence ID" value="KMJ44603.1"/>
    <property type="molecule type" value="Genomic_DNA"/>
</dbReference>
<dbReference type="OrthoDB" id="6448168at2"/>
<dbReference type="PATRIC" id="fig|880157.4.peg.2879"/>
<keyword evidence="1" id="KW-0472">Membrane</keyword>
<feature type="transmembrane region" description="Helical" evidence="1">
    <location>
        <begin position="6"/>
        <end position="24"/>
    </location>
</feature>
<keyword evidence="1" id="KW-0812">Transmembrane</keyword>